<dbReference type="InterPro" id="IPR001915">
    <property type="entry name" value="Peptidase_M48"/>
</dbReference>
<keyword evidence="3" id="KW-0479">Metal-binding</keyword>
<keyword evidence="5" id="KW-0862">Zinc</keyword>
<name>A0A7R9CE72_TIMCR</name>
<feature type="region of interest" description="Disordered" evidence="10">
    <location>
        <begin position="281"/>
        <end position="302"/>
    </location>
</feature>
<keyword evidence="4" id="KW-0378">Hydrolase</keyword>
<evidence type="ECO:0000256" key="4">
    <source>
        <dbReference type="ARBA" id="ARBA00022801"/>
    </source>
</evidence>
<dbReference type="GO" id="GO:0046872">
    <property type="term" value="F:metal ion binding"/>
    <property type="evidence" value="ECO:0007669"/>
    <property type="project" value="UniProtKB-KW"/>
</dbReference>
<evidence type="ECO:0000259" key="11">
    <source>
        <dbReference type="Pfam" id="PF01435"/>
    </source>
</evidence>
<comment type="similarity">
    <text evidence="7">Belongs to the peptidase M48 family.</text>
</comment>
<organism evidence="12">
    <name type="scientific">Timema cristinae</name>
    <name type="common">Walking stick</name>
    <dbReference type="NCBI Taxonomy" id="61476"/>
    <lineage>
        <taxon>Eukaryota</taxon>
        <taxon>Metazoa</taxon>
        <taxon>Ecdysozoa</taxon>
        <taxon>Arthropoda</taxon>
        <taxon>Hexapoda</taxon>
        <taxon>Insecta</taxon>
        <taxon>Pterygota</taxon>
        <taxon>Neoptera</taxon>
        <taxon>Polyneoptera</taxon>
        <taxon>Phasmatodea</taxon>
        <taxon>Timematodea</taxon>
        <taxon>Timematoidea</taxon>
        <taxon>Timematidae</taxon>
        <taxon>Timema</taxon>
    </lineage>
</organism>
<protein>
    <recommendedName>
        <fullName evidence="8">Metalloendopeptidase OMA1, mitochondrial</fullName>
    </recommendedName>
    <alternativeName>
        <fullName evidence="9">Overlapping with the m-AAA protease 1 homolog</fullName>
    </alternativeName>
</protein>
<evidence type="ECO:0000313" key="12">
    <source>
        <dbReference type="EMBL" id="CAD7393639.1"/>
    </source>
</evidence>
<gene>
    <name evidence="12" type="ORF">TCEB3V08_LOCUS1605</name>
</gene>
<feature type="domain" description="Peptidase M48" evidence="11">
    <location>
        <begin position="1011"/>
        <end position="1114"/>
    </location>
</feature>
<sequence length="1164" mass="130161">MEHSASNAELREPSRDGNSLLRMCSQPWASAELVSHYALLVSCSPGLVKVRPEVLSRCSPQAQSTGECSHSIGRDQIMQLADIELEAQDLLRSKAVALTFIACHNHIDVPESSGMCQIPYLIFHNLQRSNLRCQYPAAAAHQIQMQRHRLQQLPHLLQRGPCIIFTNGYFNFSCDTAEIVWVSLVPENSALAFFDKNDGKMFIFTGMIAECSNDDQLAIIMTHEMAHALLSHMGCEVSDYLQTLLEAGETGPTEENIREWLNGENGGPGYQIQTGEKIAPDVLSPTTTNQNTDEEELQPLSKSKLSSAREALYILIGVIDLTSDPELQPFYRHFRTACEIIGCMVIYIGYSISERDSVGKTGHKQRTFVAEAVASVEEQNPSPPLVKLNQLQHLIQSSRVSAIYSSLPVLNYLQNYAHSNIPTFAVILARRNSTPHINTAVATHLAHGKQDGERLVSSVVECRSGREKDREATLPQSAHGENCFPRFLAGLKLLEESKTLTCKSPLTWRECEKIYLRGADIQRATRNGNATKTAVARVEHIELNVTVYTAGNERKTAMQLLGNSCTTSFPGTTCCKPVYQECKEKWKNIHTVFRRHLSSKPPSGSGAQTKKDYYLSDVLQFLVPIILEGKQQVGNLPSPPRDADNLGEEQVKDLPRATLESNPQPTVDQLRRNRKQLKRKTESDQLDSCMSQYFQSKLLKNSSSKSLSSQSDDMGEPRSVFAFVSAVDECPTKLQPPLLTMTSRKLTLCDTHLESELAANETYKPITELLNKMVEMFTAISNHMDERKKDLPPVNNYSKHLLVTYLYTPHYRSGVPCPSENNIEWFSVLLTHSAAYMLKASANLKIFYTKLIHVTCLARAVHRVAEDIRSHFTNVNAIISTVKKVFLKAPSQIFSFKAALPNTPLLQKPLVQTFDEEQAVAITEANAAISCSSVSADPAYVKSNLGNLLGTITVLEERDLLLLKAVKIMRGIEENLNQASGSFGTAIVDKFNRVLQRNPGWKAEQLSNVQLIEMFLLLALIVIWAVLPDGAAILSQFISHKFVTFAIHLPFSRKLELEADIVGLDLAARACFDVREAIVFWEKMRQLTISGDEENVAEWLSTHPSHENRVEVFKKLMPSALNVRDIFKCPRLSGPDPRREVICIDEDIMCMLTDLSQFRRMCTD</sequence>
<feature type="domain" description="Peptidase M48" evidence="11">
    <location>
        <begin position="188"/>
        <end position="238"/>
    </location>
</feature>
<keyword evidence="6" id="KW-0482">Metalloprotease</keyword>
<evidence type="ECO:0000256" key="5">
    <source>
        <dbReference type="ARBA" id="ARBA00022833"/>
    </source>
</evidence>
<dbReference type="Pfam" id="PF01435">
    <property type="entry name" value="Peptidase_M48"/>
    <property type="match status" value="2"/>
</dbReference>
<dbReference type="AlphaFoldDB" id="A0A7R9CE72"/>
<dbReference type="CDD" id="cd07331">
    <property type="entry name" value="M48C_Oma1_like"/>
    <property type="match status" value="1"/>
</dbReference>
<feature type="region of interest" description="Disordered" evidence="10">
    <location>
        <begin position="654"/>
        <end position="684"/>
    </location>
</feature>
<dbReference type="GO" id="GO:0034982">
    <property type="term" value="P:mitochondrial protein processing"/>
    <property type="evidence" value="ECO:0007669"/>
    <property type="project" value="TreeGrafter"/>
</dbReference>
<comment type="cofactor">
    <cofactor evidence="1">
        <name>Zn(2+)</name>
        <dbReference type="ChEBI" id="CHEBI:29105"/>
    </cofactor>
</comment>
<evidence type="ECO:0000256" key="2">
    <source>
        <dbReference type="ARBA" id="ARBA00022670"/>
    </source>
</evidence>
<evidence type="ECO:0000256" key="1">
    <source>
        <dbReference type="ARBA" id="ARBA00001947"/>
    </source>
</evidence>
<dbReference type="EMBL" id="OC316763">
    <property type="protein sequence ID" value="CAD7393639.1"/>
    <property type="molecule type" value="Genomic_DNA"/>
</dbReference>
<evidence type="ECO:0000256" key="6">
    <source>
        <dbReference type="ARBA" id="ARBA00023049"/>
    </source>
</evidence>
<reference evidence="12" key="1">
    <citation type="submission" date="2020-11" db="EMBL/GenBank/DDBJ databases">
        <authorList>
            <person name="Tran Van P."/>
        </authorList>
    </citation>
    <scope>NUCLEOTIDE SEQUENCE</scope>
</reference>
<keyword evidence="2" id="KW-0645">Protease</keyword>
<dbReference type="PANTHER" id="PTHR22726">
    <property type="entry name" value="METALLOENDOPEPTIDASE OMA1"/>
    <property type="match status" value="1"/>
</dbReference>
<evidence type="ECO:0000256" key="8">
    <source>
        <dbReference type="ARBA" id="ARBA00040360"/>
    </source>
</evidence>
<dbReference type="PANTHER" id="PTHR22726:SF1">
    <property type="entry name" value="METALLOENDOPEPTIDASE OMA1, MITOCHONDRIAL"/>
    <property type="match status" value="1"/>
</dbReference>
<dbReference type="GO" id="GO:0004222">
    <property type="term" value="F:metalloendopeptidase activity"/>
    <property type="evidence" value="ECO:0007669"/>
    <property type="project" value="InterPro"/>
</dbReference>
<dbReference type="GO" id="GO:0005743">
    <property type="term" value="C:mitochondrial inner membrane"/>
    <property type="evidence" value="ECO:0007669"/>
    <property type="project" value="TreeGrafter"/>
</dbReference>
<evidence type="ECO:0000256" key="3">
    <source>
        <dbReference type="ARBA" id="ARBA00022723"/>
    </source>
</evidence>
<accession>A0A7R9CE72</accession>
<evidence type="ECO:0000256" key="9">
    <source>
        <dbReference type="ARBA" id="ARBA00042978"/>
    </source>
</evidence>
<evidence type="ECO:0000256" key="7">
    <source>
        <dbReference type="ARBA" id="ARBA00038233"/>
    </source>
</evidence>
<dbReference type="InterPro" id="IPR051156">
    <property type="entry name" value="Mito/Outer_Membr_Metalloprot"/>
</dbReference>
<evidence type="ECO:0000256" key="10">
    <source>
        <dbReference type="SAM" id="MobiDB-lite"/>
    </source>
</evidence>
<dbReference type="GO" id="GO:0006515">
    <property type="term" value="P:protein quality control for misfolded or incompletely synthesized proteins"/>
    <property type="evidence" value="ECO:0007669"/>
    <property type="project" value="TreeGrafter"/>
</dbReference>
<proteinExistence type="inferred from homology"/>